<keyword evidence="3" id="KW-1185">Reference proteome</keyword>
<evidence type="ECO:0000313" key="3">
    <source>
        <dbReference type="Proteomes" id="UP001501411"/>
    </source>
</evidence>
<evidence type="ECO:0000313" key="2">
    <source>
        <dbReference type="EMBL" id="GAA4790628.1"/>
    </source>
</evidence>
<feature type="region of interest" description="Disordered" evidence="1">
    <location>
        <begin position="1"/>
        <end position="24"/>
    </location>
</feature>
<evidence type="ECO:0000256" key="1">
    <source>
        <dbReference type="SAM" id="MobiDB-lite"/>
    </source>
</evidence>
<dbReference type="EMBL" id="BAABIQ010000027">
    <property type="protein sequence ID" value="GAA4790628.1"/>
    <property type="molecule type" value="Genomic_DNA"/>
</dbReference>
<proteinExistence type="predicted"/>
<accession>A0ABP9B5C6</accession>
<dbReference type="Proteomes" id="UP001501411">
    <property type="component" value="Unassembled WGS sequence"/>
</dbReference>
<feature type="compositionally biased region" description="Polar residues" evidence="1">
    <location>
        <begin position="1"/>
        <end position="14"/>
    </location>
</feature>
<protein>
    <recommendedName>
        <fullName evidence="4">Intracellular proteinase inhibitor BsuPI domain-containing protein</fullName>
    </recommendedName>
</protein>
<evidence type="ECO:0008006" key="4">
    <source>
        <dbReference type="Google" id="ProtNLM"/>
    </source>
</evidence>
<name>A0ABP9B5C6_9SPHI</name>
<sequence>MQCQQPASKQNQSQESREVVQKSPVSTTADTSLVAVLRIDSIASLSDSLFMVFKVYNPSPDTLRFTQYHTPFEGFLNNFLTVTDEQGQEIPYRGAMAKRVMPPPEETYCTVAPSASDSIRFSLLKGYAITKPGLYTIEYNAGNVSGMSNGHPVRVNIIP</sequence>
<dbReference type="Gene3D" id="2.60.40.2970">
    <property type="match status" value="1"/>
</dbReference>
<organism evidence="2 3">
    <name type="scientific">Olivibacter ginsenosidimutans</name>
    <dbReference type="NCBI Taxonomy" id="1176537"/>
    <lineage>
        <taxon>Bacteria</taxon>
        <taxon>Pseudomonadati</taxon>
        <taxon>Bacteroidota</taxon>
        <taxon>Sphingobacteriia</taxon>
        <taxon>Sphingobacteriales</taxon>
        <taxon>Sphingobacteriaceae</taxon>
        <taxon>Olivibacter</taxon>
    </lineage>
</organism>
<comment type="caution">
    <text evidence="2">The sequence shown here is derived from an EMBL/GenBank/DDBJ whole genome shotgun (WGS) entry which is preliminary data.</text>
</comment>
<gene>
    <name evidence="2" type="ORF">GCM10023231_18160</name>
</gene>
<reference evidence="3" key="1">
    <citation type="journal article" date="2019" name="Int. J. Syst. Evol. Microbiol.">
        <title>The Global Catalogue of Microorganisms (GCM) 10K type strain sequencing project: providing services to taxonomists for standard genome sequencing and annotation.</title>
        <authorList>
            <consortium name="The Broad Institute Genomics Platform"/>
            <consortium name="The Broad Institute Genome Sequencing Center for Infectious Disease"/>
            <person name="Wu L."/>
            <person name="Ma J."/>
        </authorList>
    </citation>
    <scope>NUCLEOTIDE SEQUENCE [LARGE SCALE GENOMIC DNA]</scope>
    <source>
        <strain evidence="3">JCM 18200</strain>
    </source>
</reference>